<organism evidence="3 4">
    <name type="scientific">Fusarium zealandicum</name>
    <dbReference type="NCBI Taxonomy" id="1053134"/>
    <lineage>
        <taxon>Eukaryota</taxon>
        <taxon>Fungi</taxon>
        <taxon>Dikarya</taxon>
        <taxon>Ascomycota</taxon>
        <taxon>Pezizomycotina</taxon>
        <taxon>Sordariomycetes</taxon>
        <taxon>Hypocreomycetidae</taxon>
        <taxon>Hypocreales</taxon>
        <taxon>Nectriaceae</taxon>
        <taxon>Fusarium</taxon>
        <taxon>Fusarium staphyleae species complex</taxon>
    </lineage>
</organism>
<reference evidence="3" key="1">
    <citation type="journal article" date="2020" name="BMC Genomics">
        <title>Correction to: Identification and distribution of gene clusters required for synthesis of sphingolipid metabolism inhibitors in diverse species of the filamentous fungus Fusarium.</title>
        <authorList>
            <person name="Kim H.S."/>
            <person name="Lohmar J.M."/>
            <person name="Busman M."/>
            <person name="Brown D.W."/>
            <person name="Naumann T.A."/>
            <person name="Divon H.H."/>
            <person name="Lysoe E."/>
            <person name="Uhlig S."/>
            <person name="Proctor R.H."/>
        </authorList>
    </citation>
    <scope>NUCLEOTIDE SEQUENCE</scope>
    <source>
        <strain evidence="3">NRRL 22465</strain>
    </source>
</reference>
<gene>
    <name evidence="3" type="ORF">FZEAL_3494</name>
</gene>
<dbReference type="InterPro" id="IPR054443">
    <property type="entry name" value="Y3-like_dom"/>
</dbReference>
<dbReference type="EMBL" id="JABEYC010000225">
    <property type="protein sequence ID" value="KAF4980506.1"/>
    <property type="molecule type" value="Genomic_DNA"/>
</dbReference>
<reference evidence="3" key="2">
    <citation type="submission" date="2020-05" db="EMBL/GenBank/DDBJ databases">
        <authorList>
            <person name="Kim H.-S."/>
            <person name="Proctor R.H."/>
            <person name="Brown D.W."/>
        </authorList>
    </citation>
    <scope>NUCLEOTIDE SEQUENCE</scope>
    <source>
        <strain evidence="3">NRRL 22465</strain>
    </source>
</reference>
<keyword evidence="4" id="KW-1185">Reference proteome</keyword>
<keyword evidence="1" id="KW-0732">Signal</keyword>
<evidence type="ECO:0000256" key="1">
    <source>
        <dbReference type="SAM" id="SignalP"/>
    </source>
</evidence>
<dbReference type="AlphaFoldDB" id="A0A8H4UPE7"/>
<feature type="domain" description="Glycan binding protein Y3-like" evidence="2">
    <location>
        <begin position="46"/>
        <end position="121"/>
    </location>
</feature>
<evidence type="ECO:0000313" key="4">
    <source>
        <dbReference type="Proteomes" id="UP000635477"/>
    </source>
</evidence>
<dbReference type="OrthoDB" id="4825549at2759"/>
<feature type="signal peptide" evidence="1">
    <location>
        <begin position="1"/>
        <end position="16"/>
    </location>
</feature>
<feature type="chain" id="PRO_5034092631" description="Glycan binding protein Y3-like domain-containing protein" evidence="1">
    <location>
        <begin position="17"/>
        <end position="125"/>
    </location>
</feature>
<evidence type="ECO:0000259" key="2">
    <source>
        <dbReference type="Pfam" id="PF22803"/>
    </source>
</evidence>
<comment type="caution">
    <text evidence="3">The sequence shown here is derived from an EMBL/GenBank/DDBJ whole genome shotgun (WGS) entry which is preliminary data.</text>
</comment>
<sequence length="125" mass="13645">MRSFACLLAGLTLVLGKCHTSGAEWATQRTFALTKAREVCELKFSINRWSAGEALGACYNLDSTKKVDLVLERISTGDDEREISVDECFDGFQKEINGCDQGGVSSYTNWKYSGDANAGQCNADN</sequence>
<name>A0A8H4UPE7_9HYPO</name>
<proteinExistence type="predicted"/>
<evidence type="ECO:0000313" key="3">
    <source>
        <dbReference type="EMBL" id="KAF4980506.1"/>
    </source>
</evidence>
<accession>A0A8H4UPE7</accession>
<protein>
    <recommendedName>
        <fullName evidence="2">Glycan binding protein Y3-like domain-containing protein</fullName>
    </recommendedName>
</protein>
<dbReference type="Proteomes" id="UP000635477">
    <property type="component" value="Unassembled WGS sequence"/>
</dbReference>
<dbReference type="Pfam" id="PF22803">
    <property type="entry name" value="GBD_Y3"/>
    <property type="match status" value="1"/>
</dbReference>